<dbReference type="OrthoDB" id="18440at2759"/>
<dbReference type="AlphaFoldDB" id="B3MFK2"/>
<feature type="region of interest" description="Disordered" evidence="1">
    <location>
        <begin position="143"/>
        <end position="181"/>
    </location>
</feature>
<proteinExistence type="predicted"/>
<evidence type="ECO:0000256" key="1">
    <source>
        <dbReference type="SAM" id="MobiDB-lite"/>
    </source>
</evidence>
<reference evidence="3 4" key="1">
    <citation type="journal article" date="2007" name="Nature">
        <title>Evolution of genes and genomes on the Drosophila phylogeny.</title>
        <authorList>
            <consortium name="Drosophila 12 Genomes Consortium"/>
            <person name="Clark A.G."/>
            <person name="Eisen M.B."/>
            <person name="Smith D.R."/>
            <person name="Bergman C.M."/>
            <person name="Oliver B."/>
            <person name="Markow T.A."/>
            <person name="Kaufman T.C."/>
            <person name="Kellis M."/>
            <person name="Gelbart W."/>
            <person name="Iyer V.N."/>
            <person name="Pollard D.A."/>
            <person name="Sackton T.B."/>
            <person name="Larracuente A.M."/>
            <person name="Singh N.D."/>
            <person name="Abad J.P."/>
            <person name="Abt D.N."/>
            <person name="Adryan B."/>
            <person name="Aguade M."/>
            <person name="Akashi H."/>
            <person name="Anderson W.W."/>
            <person name="Aquadro C.F."/>
            <person name="Ardell D.H."/>
            <person name="Arguello R."/>
            <person name="Artieri C.G."/>
            <person name="Barbash D.A."/>
            <person name="Barker D."/>
            <person name="Barsanti P."/>
            <person name="Batterham P."/>
            <person name="Batzoglou S."/>
            <person name="Begun D."/>
            <person name="Bhutkar A."/>
            <person name="Blanco E."/>
            <person name="Bosak S.A."/>
            <person name="Bradley R.K."/>
            <person name="Brand A.D."/>
            <person name="Brent M.R."/>
            <person name="Brooks A.N."/>
            <person name="Brown R.H."/>
            <person name="Butlin R.K."/>
            <person name="Caggese C."/>
            <person name="Calvi B.R."/>
            <person name="Bernardo de Carvalho A."/>
            <person name="Caspi A."/>
            <person name="Castrezana S."/>
            <person name="Celniker S.E."/>
            <person name="Chang J.L."/>
            <person name="Chapple C."/>
            <person name="Chatterji S."/>
            <person name="Chinwalla A."/>
            <person name="Civetta A."/>
            <person name="Clifton S.W."/>
            <person name="Comeron J.M."/>
            <person name="Costello J.C."/>
            <person name="Coyne J.A."/>
            <person name="Daub J."/>
            <person name="David R.G."/>
            <person name="Delcher A.L."/>
            <person name="Delehaunty K."/>
            <person name="Do C.B."/>
            <person name="Ebling H."/>
            <person name="Edwards K."/>
            <person name="Eickbush T."/>
            <person name="Evans J.D."/>
            <person name="Filipski A."/>
            <person name="Findeiss S."/>
            <person name="Freyhult E."/>
            <person name="Fulton L."/>
            <person name="Fulton R."/>
            <person name="Garcia A.C."/>
            <person name="Gardiner A."/>
            <person name="Garfield D.A."/>
            <person name="Garvin B.E."/>
            <person name="Gibson G."/>
            <person name="Gilbert D."/>
            <person name="Gnerre S."/>
            <person name="Godfrey J."/>
            <person name="Good R."/>
            <person name="Gotea V."/>
            <person name="Gravely B."/>
            <person name="Greenberg A.J."/>
            <person name="Griffiths-Jones S."/>
            <person name="Gross S."/>
            <person name="Guigo R."/>
            <person name="Gustafson E.A."/>
            <person name="Haerty W."/>
            <person name="Hahn M.W."/>
            <person name="Halligan D.L."/>
            <person name="Halpern A.L."/>
            <person name="Halter G.M."/>
            <person name="Han M.V."/>
            <person name="Heger A."/>
            <person name="Hillier L."/>
            <person name="Hinrichs A.S."/>
            <person name="Holmes I."/>
            <person name="Hoskins R.A."/>
            <person name="Hubisz M.J."/>
            <person name="Hultmark D."/>
            <person name="Huntley M.A."/>
            <person name="Jaffe D.B."/>
            <person name="Jagadeeshan S."/>
            <person name="Jeck W.R."/>
            <person name="Johnson J."/>
            <person name="Jones C.D."/>
            <person name="Jordan W.C."/>
            <person name="Karpen G.H."/>
            <person name="Kataoka E."/>
            <person name="Keightley P.D."/>
            <person name="Kheradpour P."/>
            <person name="Kirkness E.F."/>
            <person name="Koerich L.B."/>
            <person name="Kristiansen K."/>
            <person name="Kudrna D."/>
            <person name="Kulathinal R.J."/>
            <person name="Kumar S."/>
            <person name="Kwok R."/>
            <person name="Lander E."/>
            <person name="Langley C.H."/>
            <person name="Lapoint R."/>
            <person name="Lazzaro B.P."/>
            <person name="Lee S.J."/>
            <person name="Levesque L."/>
            <person name="Li R."/>
            <person name="Lin C.F."/>
            <person name="Lin M.F."/>
            <person name="Lindblad-Toh K."/>
            <person name="Llopart A."/>
            <person name="Long M."/>
            <person name="Low L."/>
            <person name="Lozovsky E."/>
            <person name="Lu J."/>
            <person name="Luo M."/>
            <person name="Machado C.A."/>
            <person name="Makalowski W."/>
            <person name="Marzo M."/>
            <person name="Matsuda M."/>
            <person name="Matzkin L."/>
            <person name="McAllister B."/>
            <person name="McBride C.S."/>
            <person name="McKernan B."/>
            <person name="McKernan K."/>
            <person name="Mendez-Lago M."/>
            <person name="Minx P."/>
            <person name="Mollenhauer M.U."/>
            <person name="Montooth K."/>
            <person name="Mount S.M."/>
            <person name="Mu X."/>
            <person name="Myers E."/>
            <person name="Negre B."/>
            <person name="Newfeld S."/>
            <person name="Nielsen R."/>
            <person name="Noor M.A."/>
            <person name="O'Grady P."/>
            <person name="Pachter L."/>
            <person name="Papaceit M."/>
            <person name="Parisi M.J."/>
            <person name="Parisi M."/>
            <person name="Parts L."/>
            <person name="Pedersen J.S."/>
            <person name="Pesole G."/>
            <person name="Phillippy A.M."/>
            <person name="Ponting C.P."/>
            <person name="Pop M."/>
            <person name="Porcelli D."/>
            <person name="Powell J.R."/>
            <person name="Prohaska S."/>
            <person name="Pruitt K."/>
            <person name="Puig M."/>
            <person name="Quesneville H."/>
            <person name="Ram K.R."/>
            <person name="Rand D."/>
            <person name="Rasmussen M.D."/>
            <person name="Reed L.K."/>
            <person name="Reenan R."/>
            <person name="Reily A."/>
            <person name="Remington K.A."/>
            <person name="Rieger T.T."/>
            <person name="Ritchie M.G."/>
            <person name="Robin C."/>
            <person name="Rogers Y.H."/>
            <person name="Rohde C."/>
            <person name="Rozas J."/>
            <person name="Rubenfield M.J."/>
            <person name="Ruiz A."/>
            <person name="Russo S."/>
            <person name="Salzberg S.L."/>
            <person name="Sanchez-Gracia A."/>
            <person name="Saranga D.J."/>
            <person name="Sato H."/>
            <person name="Schaeffer S.W."/>
            <person name="Schatz M.C."/>
            <person name="Schlenke T."/>
            <person name="Schwartz R."/>
            <person name="Segarra C."/>
            <person name="Singh R.S."/>
            <person name="Sirot L."/>
            <person name="Sirota M."/>
            <person name="Sisneros N.B."/>
            <person name="Smith C.D."/>
            <person name="Smith T.F."/>
            <person name="Spieth J."/>
            <person name="Stage D.E."/>
            <person name="Stark A."/>
            <person name="Stephan W."/>
            <person name="Strausberg R.L."/>
            <person name="Strempel S."/>
            <person name="Sturgill D."/>
            <person name="Sutton G."/>
            <person name="Sutton G.G."/>
            <person name="Tao W."/>
            <person name="Teichmann S."/>
            <person name="Tobari Y.N."/>
            <person name="Tomimura Y."/>
            <person name="Tsolas J.M."/>
            <person name="Valente V.L."/>
            <person name="Venter E."/>
            <person name="Venter J.C."/>
            <person name="Vicario S."/>
            <person name="Vieira F.G."/>
            <person name="Vilella A.J."/>
            <person name="Villasante A."/>
            <person name="Walenz B."/>
            <person name="Wang J."/>
            <person name="Wasserman M."/>
            <person name="Watts T."/>
            <person name="Wilson D."/>
            <person name="Wilson R.K."/>
            <person name="Wing R.A."/>
            <person name="Wolfner M.F."/>
            <person name="Wong A."/>
            <person name="Wong G.K."/>
            <person name="Wu C.I."/>
            <person name="Wu G."/>
            <person name="Yamamoto D."/>
            <person name="Yang H.P."/>
            <person name="Yang S.P."/>
            <person name="Yorke J.A."/>
            <person name="Yoshida K."/>
            <person name="Zdobnov E."/>
            <person name="Zhang P."/>
            <person name="Zhang Y."/>
            <person name="Zimin A.V."/>
            <person name="Baldwin J."/>
            <person name="Abdouelleil A."/>
            <person name="Abdulkadir J."/>
            <person name="Abebe A."/>
            <person name="Abera B."/>
            <person name="Abreu J."/>
            <person name="Acer S.C."/>
            <person name="Aftuck L."/>
            <person name="Alexander A."/>
            <person name="An P."/>
            <person name="Anderson E."/>
            <person name="Anderson S."/>
            <person name="Arachi H."/>
            <person name="Azer M."/>
            <person name="Bachantsang P."/>
            <person name="Barry A."/>
            <person name="Bayul T."/>
            <person name="Berlin A."/>
            <person name="Bessette D."/>
            <person name="Bloom T."/>
            <person name="Blye J."/>
            <person name="Boguslavskiy L."/>
            <person name="Bonnet C."/>
            <person name="Boukhgalter B."/>
            <person name="Bourzgui I."/>
            <person name="Brown A."/>
            <person name="Cahill P."/>
            <person name="Channer S."/>
            <person name="Cheshatsang Y."/>
            <person name="Chuda L."/>
            <person name="Citroen M."/>
            <person name="Collymore A."/>
            <person name="Cooke P."/>
            <person name="Costello M."/>
            <person name="D'Aco K."/>
            <person name="Daza R."/>
            <person name="De Haan G."/>
            <person name="DeGray S."/>
            <person name="DeMaso C."/>
            <person name="Dhargay N."/>
            <person name="Dooley K."/>
            <person name="Dooley E."/>
            <person name="Doricent M."/>
            <person name="Dorje P."/>
            <person name="Dorjee K."/>
            <person name="Dupes A."/>
            <person name="Elong R."/>
            <person name="Falk J."/>
            <person name="Farina A."/>
            <person name="Faro S."/>
            <person name="Ferguson D."/>
            <person name="Fisher S."/>
            <person name="Foley C.D."/>
            <person name="Franke A."/>
            <person name="Friedrich D."/>
            <person name="Gadbois L."/>
            <person name="Gearin G."/>
            <person name="Gearin C.R."/>
            <person name="Giannoukos G."/>
            <person name="Goode T."/>
            <person name="Graham J."/>
            <person name="Grandbois E."/>
            <person name="Grewal S."/>
            <person name="Gyaltsen K."/>
            <person name="Hafez N."/>
            <person name="Hagos B."/>
            <person name="Hall J."/>
            <person name="Henson C."/>
            <person name="Hollinger A."/>
            <person name="Honan T."/>
            <person name="Huard M.D."/>
            <person name="Hughes L."/>
            <person name="Hurhula B."/>
            <person name="Husby M.E."/>
            <person name="Kamat A."/>
            <person name="Kanga B."/>
            <person name="Kashin S."/>
            <person name="Khazanovich D."/>
            <person name="Kisner P."/>
            <person name="Lance K."/>
            <person name="Lara M."/>
            <person name="Lee W."/>
            <person name="Lennon N."/>
            <person name="Letendre F."/>
            <person name="LeVine R."/>
            <person name="Lipovsky A."/>
            <person name="Liu X."/>
            <person name="Liu J."/>
            <person name="Liu S."/>
            <person name="Lokyitsang T."/>
            <person name="Lokyitsang Y."/>
            <person name="Lubonja R."/>
            <person name="Lui A."/>
            <person name="MacDonald P."/>
            <person name="Magnisalis V."/>
            <person name="Maru K."/>
            <person name="Matthews C."/>
            <person name="McCusker W."/>
            <person name="McDonough S."/>
            <person name="Mehta T."/>
            <person name="Meldrim J."/>
            <person name="Meneus L."/>
            <person name="Mihai O."/>
            <person name="Mihalev A."/>
            <person name="Mihova T."/>
            <person name="Mittelman R."/>
            <person name="Mlenga V."/>
            <person name="Montmayeur A."/>
            <person name="Mulrain L."/>
            <person name="Navidi A."/>
            <person name="Naylor J."/>
            <person name="Negash T."/>
            <person name="Nguyen T."/>
            <person name="Nguyen N."/>
            <person name="Nicol R."/>
            <person name="Norbu C."/>
            <person name="Norbu N."/>
            <person name="Novod N."/>
            <person name="O'Neill B."/>
            <person name="Osman S."/>
            <person name="Markiewicz E."/>
            <person name="Oyono O.L."/>
            <person name="Patti C."/>
            <person name="Phunkhang P."/>
            <person name="Pierre F."/>
            <person name="Priest M."/>
            <person name="Raghuraman S."/>
            <person name="Rege F."/>
            <person name="Reyes R."/>
            <person name="Rise C."/>
            <person name="Rogov P."/>
            <person name="Ross K."/>
            <person name="Ryan E."/>
            <person name="Settipalli S."/>
            <person name="Shea T."/>
            <person name="Sherpa N."/>
            <person name="Shi L."/>
            <person name="Shih D."/>
            <person name="Sparrow T."/>
            <person name="Spaulding J."/>
            <person name="Stalker J."/>
            <person name="Stange-Thomann N."/>
            <person name="Stavropoulos S."/>
            <person name="Stone C."/>
            <person name="Strader C."/>
            <person name="Tesfaye S."/>
            <person name="Thomson T."/>
            <person name="Thoulutsang Y."/>
            <person name="Thoulutsang D."/>
            <person name="Topham K."/>
            <person name="Topping I."/>
            <person name="Tsamla T."/>
            <person name="Vassiliev H."/>
            <person name="Vo A."/>
            <person name="Wangchuk T."/>
            <person name="Wangdi T."/>
            <person name="Weiand M."/>
            <person name="Wilkinson J."/>
            <person name="Wilson A."/>
            <person name="Yadav S."/>
            <person name="Young G."/>
            <person name="Yu Q."/>
            <person name="Zembek L."/>
            <person name="Zhong D."/>
            <person name="Zimmer A."/>
            <person name="Zwirko Z."/>
            <person name="Jaffe D.B."/>
            <person name="Alvarez P."/>
            <person name="Brockman W."/>
            <person name="Butler J."/>
            <person name="Chin C."/>
            <person name="Gnerre S."/>
            <person name="Grabherr M."/>
            <person name="Kleber M."/>
            <person name="Mauceli E."/>
            <person name="MacCallum I."/>
        </authorList>
    </citation>
    <scope>NUCLEOTIDE SEQUENCE [LARGE SCALE GENOMIC DNA]</scope>
    <source>
        <strain evidence="4">Tucson 14024-0371.13</strain>
    </source>
</reference>
<dbReference type="eggNOG" id="KOG4173">
    <property type="taxonomic scope" value="Eukaryota"/>
</dbReference>
<dbReference type="SMART" id="SM00355">
    <property type="entry name" value="ZnF_C2H2"/>
    <property type="match status" value="2"/>
</dbReference>
<evidence type="ECO:0000259" key="2">
    <source>
        <dbReference type="PROSITE" id="PS00028"/>
    </source>
</evidence>
<dbReference type="InterPro" id="IPR013087">
    <property type="entry name" value="Znf_C2H2_type"/>
</dbReference>
<dbReference type="EMBL" id="CH902619">
    <property type="protein sequence ID" value="EDV36687.1"/>
    <property type="molecule type" value="Genomic_DNA"/>
</dbReference>
<dbReference type="InterPro" id="IPR039258">
    <property type="entry name" value="ZNF511"/>
</dbReference>
<dbReference type="GeneID" id="6494683"/>
<feature type="domain" description="C2H2-type" evidence="2">
    <location>
        <begin position="74"/>
        <end position="95"/>
    </location>
</feature>
<name>B3MFK2_DROAN</name>
<dbReference type="PROSITE" id="PS00028">
    <property type="entry name" value="ZINC_FINGER_C2H2_1"/>
    <property type="match status" value="2"/>
</dbReference>
<evidence type="ECO:0000313" key="4">
    <source>
        <dbReference type="Proteomes" id="UP000007801"/>
    </source>
</evidence>
<dbReference type="PANTHER" id="PTHR21354">
    <property type="entry name" value="ZINC FINGER PROTEIN 511"/>
    <property type="match status" value="1"/>
</dbReference>
<evidence type="ECO:0000313" key="3">
    <source>
        <dbReference type="EMBL" id="EDV36687.1"/>
    </source>
</evidence>
<dbReference type="KEGG" id="dan:6494683"/>
<keyword evidence="4" id="KW-1185">Reference proteome</keyword>
<protein>
    <recommendedName>
        <fullName evidence="2">C2H2-type domain-containing protein</fullName>
    </recommendedName>
</protein>
<dbReference type="Proteomes" id="UP000007801">
    <property type="component" value="Unassembled WGS sequence"/>
</dbReference>
<dbReference type="HOGENOM" id="CLU_092647_1_0_1"/>
<dbReference type="Gene3D" id="3.30.160.60">
    <property type="entry name" value="Classic Zinc Finger"/>
    <property type="match status" value="1"/>
</dbReference>
<organism evidence="3 4">
    <name type="scientific">Drosophila ananassae</name>
    <name type="common">Fruit fly</name>
    <dbReference type="NCBI Taxonomy" id="7217"/>
    <lineage>
        <taxon>Eukaryota</taxon>
        <taxon>Metazoa</taxon>
        <taxon>Ecdysozoa</taxon>
        <taxon>Arthropoda</taxon>
        <taxon>Hexapoda</taxon>
        <taxon>Insecta</taxon>
        <taxon>Pterygota</taxon>
        <taxon>Neoptera</taxon>
        <taxon>Endopterygota</taxon>
        <taxon>Diptera</taxon>
        <taxon>Brachycera</taxon>
        <taxon>Muscomorpha</taxon>
        <taxon>Ephydroidea</taxon>
        <taxon>Drosophilidae</taxon>
        <taxon>Drosophila</taxon>
        <taxon>Sophophora</taxon>
    </lineage>
</organism>
<gene>
    <name evidence="3" type="primary">Dana\GF11821</name>
    <name evidence="3" type="synonym">dana_GLEANR_11847</name>
    <name evidence="3" type="ORF">GF11821</name>
</gene>
<dbReference type="PhylomeDB" id="B3MFK2"/>
<dbReference type="OMA" id="YRFDQGK"/>
<feature type="domain" description="C2H2-type" evidence="2">
    <location>
        <begin position="113"/>
        <end position="136"/>
    </location>
</feature>
<dbReference type="InParanoid" id="B3MFK2"/>
<dbReference type="PANTHER" id="PTHR21354:SF0">
    <property type="entry name" value="ZINC FINGER PROTEIN 511"/>
    <property type="match status" value="1"/>
</dbReference>
<dbReference type="STRING" id="7217.B3MFK2"/>
<sequence length="222" mass="25551">MELDAARSIFLSREDLIKILGDVPVGFIKRSDPPQPRRPTFKKMGVLVEIQDIVEAKEPQKAFKNRTNDQSYSCAECRKILPTAHLLDLHITEQHDFYFAASVDRGDKPMFSCFLEECSEKFQSPRKRKDHCIVVHKFPANYRFDQGKDKPKEKRHPKKQLSHSMDVDDDAGSSDTKDLPNVKAFTFGHHTLRTFNSKKDRKSGDTLEDIQSMKDAINDILD</sequence>
<accession>B3MFK2</accession>